<gene>
    <name evidence="1" type="ORF">Vadar_030078</name>
</gene>
<proteinExistence type="predicted"/>
<dbReference type="EMBL" id="CM037151">
    <property type="protein sequence ID" value="KAH7844624.1"/>
    <property type="molecule type" value="Genomic_DNA"/>
</dbReference>
<evidence type="ECO:0000313" key="1">
    <source>
        <dbReference type="EMBL" id="KAH7844624.1"/>
    </source>
</evidence>
<sequence length="432" mass="49160">MMGDQKLKQKEDANHVFSSNQPGGSKINHAFSTGPMIVENAPPTSIASLSFQQLQDMIAATIRAQHDGPSQRSFMNKAMNVEELATRAHDMEINIANHGGGNHPTVEHNKYKNGTQSDKLSGASIEESMAVNMVPLKVPRRDKKNEEYPRDKRPTLKELQEKRYPFPNSDEPSMLEDLLEKNVIQLPKCKHPEEMGKVHDLSAGGNFQTIQFGLFDSIVIQCSSKDVPIQPHQVKKRRVKKSSPRFTVRDKVNDGKDKKEKVLEKSYPTPITQHDFFHEGYFDDDCFQTVYMISTDEKDDINQSFTRRVSAFDHIEAPTTRTSVCERLNQASRENKEANSQPRRSAFSRLKDTRVKSKAEHKKQKMEEAMVDSTKEDEETRSSIPSRMKCITSLEINHDGPLKVKRLTIVLTKLDESQLEDIKKEQVVSIIP</sequence>
<dbReference type="Proteomes" id="UP000828048">
    <property type="component" value="Chromosome 1"/>
</dbReference>
<evidence type="ECO:0000313" key="2">
    <source>
        <dbReference type="Proteomes" id="UP000828048"/>
    </source>
</evidence>
<reference evidence="1 2" key="1">
    <citation type="journal article" date="2021" name="Hortic Res">
        <title>High-quality reference genome and annotation aids understanding of berry development for evergreen blueberry (Vaccinium darrowii).</title>
        <authorList>
            <person name="Yu J."/>
            <person name="Hulse-Kemp A.M."/>
            <person name="Babiker E."/>
            <person name="Staton M."/>
        </authorList>
    </citation>
    <scope>NUCLEOTIDE SEQUENCE [LARGE SCALE GENOMIC DNA]</scope>
    <source>
        <strain evidence="2">cv. NJ 8807/NJ 8810</strain>
        <tissue evidence="1">Young leaf</tissue>
    </source>
</reference>
<accession>A0ACB7XV70</accession>
<protein>
    <submittedName>
        <fullName evidence="1">Uncharacterized protein</fullName>
    </submittedName>
</protein>
<name>A0ACB7XV70_9ERIC</name>
<comment type="caution">
    <text evidence="1">The sequence shown here is derived from an EMBL/GenBank/DDBJ whole genome shotgun (WGS) entry which is preliminary data.</text>
</comment>
<keyword evidence="2" id="KW-1185">Reference proteome</keyword>
<organism evidence="1 2">
    <name type="scientific">Vaccinium darrowii</name>
    <dbReference type="NCBI Taxonomy" id="229202"/>
    <lineage>
        <taxon>Eukaryota</taxon>
        <taxon>Viridiplantae</taxon>
        <taxon>Streptophyta</taxon>
        <taxon>Embryophyta</taxon>
        <taxon>Tracheophyta</taxon>
        <taxon>Spermatophyta</taxon>
        <taxon>Magnoliopsida</taxon>
        <taxon>eudicotyledons</taxon>
        <taxon>Gunneridae</taxon>
        <taxon>Pentapetalae</taxon>
        <taxon>asterids</taxon>
        <taxon>Ericales</taxon>
        <taxon>Ericaceae</taxon>
        <taxon>Vaccinioideae</taxon>
        <taxon>Vaccinieae</taxon>
        <taxon>Vaccinium</taxon>
    </lineage>
</organism>